<dbReference type="PANTHER" id="PTHR33121">
    <property type="entry name" value="CYCLIC DI-GMP PHOSPHODIESTERASE PDEF"/>
    <property type="match status" value="1"/>
</dbReference>
<keyword evidence="1" id="KW-1133">Transmembrane helix</keyword>
<evidence type="ECO:0000259" key="2">
    <source>
        <dbReference type="PROSITE" id="PS50883"/>
    </source>
</evidence>
<feature type="domain" description="HAMP" evidence="3">
    <location>
        <begin position="297"/>
        <end position="349"/>
    </location>
</feature>
<dbReference type="InterPro" id="IPR035919">
    <property type="entry name" value="EAL_sf"/>
</dbReference>
<reference evidence="5 7" key="1">
    <citation type="submission" date="2015-02" db="EMBL/GenBank/DDBJ databases">
        <title>Two Pseudomonas sp. nov. isolated from raw milk.</title>
        <authorList>
            <person name="Wenning M."/>
            <person name="von Neubeck M."/>
            <person name="Huptas C."/>
            <person name="Scherer S."/>
        </authorList>
    </citation>
    <scope>NUCLEOTIDE SEQUENCE [LARGE SCALE GENOMIC DNA]</scope>
    <source>
        <strain evidence="5 7">DSM 14937</strain>
    </source>
</reference>
<evidence type="ECO:0000313" key="7">
    <source>
        <dbReference type="Proteomes" id="UP000052019"/>
    </source>
</evidence>
<feature type="transmembrane region" description="Helical" evidence="1">
    <location>
        <begin position="12"/>
        <end position="30"/>
    </location>
</feature>
<dbReference type="Proteomes" id="UP000052019">
    <property type="component" value="Unassembled WGS sequence"/>
</dbReference>
<dbReference type="GO" id="GO:0007165">
    <property type="term" value="P:signal transduction"/>
    <property type="evidence" value="ECO:0007669"/>
    <property type="project" value="InterPro"/>
</dbReference>
<sequence length="782" mass="85335">MKLRSSFQARVATVLIVLSLVVIGALYFSVKAATSSTVRGQGMAQLDVGSRVFERLLDARSRRLADAVQLLATDFGFRDAVATGDSSTMRSVLLNHGKRINANDMILLGMDGKVLSSTLSEVPEGSTFRYDQALRDARGKRQATLIVPLQGRPHLLVEASVLAPLPIARVVMGFGMDATFAEELRSLSNLEVSFLAIDKGVPGELVSTQPQALRDSILDLMEGDSSRRGVSTTDHLEHSFLSQSLVLANDNDGKVLALLQSPLDAAMQAFVPLNEKILGIALVALLASLIGALLLARTVSRPVQALASAAERIGQGYYLTPVTLTRSDELGLLASALNAMQKGIAEREQQLAHNALHDRLTGLPNRALAMERLGSAIALQRPIALIHLGIDNLRAASEAAGPDAVDQLLLTVGRRLQAVLRPGDTLAHLIADEFLLLLEGAGSDEAVGMADKLQQLLLRPQNINGHDLALDCRLGIATYPADGETAYTLLERAAIAMADAAKIPGRLQVYKQGSDLAHRRQITLIRDLRHAPGQGQLLLHYQPKLDIRQGHVRQAEALLRWQHPQFGMISPAEFIPLAERSGSIRLLTQWVIEEGIRQLCEWNRRGLYLQLSLNISAEDLQGDELAHRVSSLLRRYGLPAKQLVFEITESAVMREPEKALKVLHLLRDCGISLSVDDFGTGYSSLAHLKRLPVQELKIDQSFVRNLDETSEDAVIVRSTIEMSHNLGLKVVAEGVEYAHSLRLLERWQCDTAQGFLISRPLSADAFEAWVALPLSVQTSLVH</sequence>
<dbReference type="SMART" id="SM00267">
    <property type="entry name" value="GGDEF"/>
    <property type="match status" value="1"/>
</dbReference>
<dbReference type="InterPro" id="IPR043128">
    <property type="entry name" value="Rev_trsase/Diguanyl_cyclase"/>
</dbReference>
<dbReference type="SUPFAM" id="SSF158472">
    <property type="entry name" value="HAMP domain-like"/>
    <property type="match status" value="1"/>
</dbReference>
<evidence type="ECO:0000256" key="1">
    <source>
        <dbReference type="SAM" id="Phobius"/>
    </source>
</evidence>
<evidence type="ECO:0000259" key="4">
    <source>
        <dbReference type="PROSITE" id="PS50887"/>
    </source>
</evidence>
<proteinExistence type="predicted"/>
<dbReference type="CDD" id="cd06225">
    <property type="entry name" value="HAMP"/>
    <property type="match status" value="1"/>
</dbReference>
<dbReference type="EMBL" id="LT629760">
    <property type="protein sequence ID" value="SDS41896.1"/>
    <property type="molecule type" value="Genomic_DNA"/>
</dbReference>
<evidence type="ECO:0000313" key="5">
    <source>
        <dbReference type="EMBL" id="KRP53752.1"/>
    </source>
</evidence>
<keyword evidence="1" id="KW-0812">Transmembrane</keyword>
<dbReference type="GO" id="GO:0071111">
    <property type="term" value="F:cyclic-guanylate-specific phosphodiesterase activity"/>
    <property type="evidence" value="ECO:0007669"/>
    <property type="project" value="InterPro"/>
</dbReference>
<dbReference type="SUPFAM" id="SSF141868">
    <property type="entry name" value="EAL domain-like"/>
    <property type="match status" value="1"/>
</dbReference>
<dbReference type="OrthoDB" id="9804951at2"/>
<dbReference type="PATRIC" id="fig|200450.4.peg.3054"/>
<name>A0A0R2YZM5_9PSED</name>
<dbReference type="CDD" id="cd01948">
    <property type="entry name" value="EAL"/>
    <property type="match status" value="1"/>
</dbReference>
<dbReference type="InterPro" id="IPR029787">
    <property type="entry name" value="Nucleotide_cyclase"/>
</dbReference>
<dbReference type="PROSITE" id="PS50887">
    <property type="entry name" value="GGDEF"/>
    <property type="match status" value="1"/>
</dbReference>
<keyword evidence="8" id="KW-1185">Reference proteome</keyword>
<dbReference type="NCBIfam" id="TIGR00254">
    <property type="entry name" value="GGDEF"/>
    <property type="match status" value="1"/>
</dbReference>
<evidence type="ECO:0000313" key="6">
    <source>
        <dbReference type="EMBL" id="SDS41896.1"/>
    </source>
</evidence>
<dbReference type="InterPro" id="IPR001633">
    <property type="entry name" value="EAL_dom"/>
</dbReference>
<dbReference type="Pfam" id="PF00563">
    <property type="entry name" value="EAL"/>
    <property type="match status" value="1"/>
</dbReference>
<evidence type="ECO:0000313" key="8">
    <source>
        <dbReference type="Proteomes" id="UP000183126"/>
    </source>
</evidence>
<dbReference type="SMART" id="SM00304">
    <property type="entry name" value="HAMP"/>
    <property type="match status" value="1"/>
</dbReference>
<keyword evidence="1" id="KW-0472">Membrane</keyword>
<dbReference type="Pfam" id="PF00672">
    <property type="entry name" value="HAMP"/>
    <property type="match status" value="1"/>
</dbReference>
<dbReference type="InterPro" id="IPR029150">
    <property type="entry name" value="dCache_3"/>
</dbReference>
<dbReference type="CDD" id="cd01949">
    <property type="entry name" value="GGDEF"/>
    <property type="match status" value="1"/>
</dbReference>
<evidence type="ECO:0000259" key="3">
    <source>
        <dbReference type="PROSITE" id="PS50885"/>
    </source>
</evidence>
<feature type="transmembrane region" description="Helical" evidence="1">
    <location>
        <begin position="277"/>
        <end position="296"/>
    </location>
</feature>
<dbReference type="SMART" id="SM00052">
    <property type="entry name" value="EAL"/>
    <property type="match status" value="1"/>
</dbReference>
<protein>
    <submittedName>
        <fullName evidence="5">DeoR faimly transcriptional regulator</fullName>
    </submittedName>
    <submittedName>
        <fullName evidence="6">Diguanylate cyclase (GGDEF) domain-containing protein</fullName>
    </submittedName>
</protein>
<dbReference type="RefSeq" id="WP_057010412.1">
    <property type="nucleotide sequence ID" value="NZ_JYLK01000030.1"/>
</dbReference>
<dbReference type="InterPro" id="IPR050706">
    <property type="entry name" value="Cyclic-di-GMP_PDE-like"/>
</dbReference>
<dbReference type="EMBL" id="JYLK01000030">
    <property type="protein sequence ID" value="KRP53752.1"/>
    <property type="molecule type" value="Genomic_DNA"/>
</dbReference>
<dbReference type="PANTHER" id="PTHR33121:SF71">
    <property type="entry name" value="OXYGEN SENSOR PROTEIN DOSP"/>
    <property type="match status" value="1"/>
</dbReference>
<dbReference type="PROSITE" id="PS50885">
    <property type="entry name" value="HAMP"/>
    <property type="match status" value="1"/>
</dbReference>
<dbReference type="Gene3D" id="3.20.20.450">
    <property type="entry name" value="EAL domain"/>
    <property type="match status" value="1"/>
</dbReference>
<gene>
    <name evidence="6" type="ORF">SAMN04490205_2453</name>
    <name evidence="5" type="ORF">TU79_24785</name>
</gene>
<reference evidence="6 8" key="2">
    <citation type="submission" date="2016-10" db="EMBL/GenBank/DDBJ databases">
        <authorList>
            <person name="Varghese N."/>
            <person name="Submissions S."/>
        </authorList>
    </citation>
    <scope>NUCLEOTIDE SEQUENCE [LARGE SCALE GENOMIC DNA]</scope>
    <source>
        <strain evidence="6 8">BS3111</strain>
    </source>
</reference>
<dbReference type="InterPro" id="IPR000160">
    <property type="entry name" value="GGDEF_dom"/>
</dbReference>
<dbReference type="Pfam" id="PF14827">
    <property type="entry name" value="dCache_3"/>
    <property type="match status" value="1"/>
</dbReference>
<dbReference type="Gene3D" id="6.10.340.10">
    <property type="match status" value="1"/>
</dbReference>
<accession>A0A0R2YZM5</accession>
<dbReference type="Gene3D" id="3.30.70.270">
    <property type="match status" value="1"/>
</dbReference>
<dbReference type="AlphaFoldDB" id="A0A0R2YZM5"/>
<feature type="domain" description="EAL" evidence="2">
    <location>
        <begin position="521"/>
        <end position="774"/>
    </location>
</feature>
<dbReference type="SUPFAM" id="SSF55073">
    <property type="entry name" value="Nucleotide cyclase"/>
    <property type="match status" value="1"/>
</dbReference>
<dbReference type="GO" id="GO:0016020">
    <property type="term" value="C:membrane"/>
    <property type="evidence" value="ECO:0007669"/>
    <property type="project" value="InterPro"/>
</dbReference>
<organism evidence="5 7">
    <name type="scientific">Pseudomonas trivialis</name>
    <dbReference type="NCBI Taxonomy" id="200450"/>
    <lineage>
        <taxon>Bacteria</taxon>
        <taxon>Pseudomonadati</taxon>
        <taxon>Pseudomonadota</taxon>
        <taxon>Gammaproteobacteria</taxon>
        <taxon>Pseudomonadales</taxon>
        <taxon>Pseudomonadaceae</taxon>
        <taxon>Pseudomonas</taxon>
    </lineage>
</organism>
<dbReference type="Proteomes" id="UP000183126">
    <property type="component" value="Chromosome I"/>
</dbReference>
<dbReference type="InterPro" id="IPR003660">
    <property type="entry name" value="HAMP_dom"/>
</dbReference>
<dbReference type="Pfam" id="PF00990">
    <property type="entry name" value="GGDEF"/>
    <property type="match status" value="1"/>
</dbReference>
<feature type="domain" description="GGDEF" evidence="4">
    <location>
        <begin position="381"/>
        <end position="514"/>
    </location>
</feature>
<dbReference type="PROSITE" id="PS50883">
    <property type="entry name" value="EAL"/>
    <property type="match status" value="1"/>
</dbReference>